<dbReference type="Pfam" id="PF00817">
    <property type="entry name" value="IMS"/>
    <property type="match status" value="1"/>
</dbReference>
<dbReference type="InterPro" id="IPR050356">
    <property type="entry name" value="SulA_CellDiv_inhibitor"/>
</dbReference>
<dbReference type="InterPro" id="IPR043502">
    <property type="entry name" value="DNA/RNA_pol_sf"/>
</dbReference>
<proteinExistence type="predicted"/>
<name>A0ABP8QQ54_9ACTN</name>
<protein>
    <submittedName>
        <fullName evidence="3">DNA polymerase Y family protein</fullName>
    </submittedName>
</protein>
<dbReference type="EMBL" id="BAABHF010000040">
    <property type="protein sequence ID" value="GAA4507027.1"/>
    <property type="molecule type" value="Genomic_DNA"/>
</dbReference>
<dbReference type="Proteomes" id="UP001500503">
    <property type="component" value="Unassembled WGS sequence"/>
</dbReference>
<accession>A0ABP8QQ54</accession>
<sequence length="513" mass="54246">MIPPRALVVWCPDWPVTAIGLDAATPAAVVSGAQVEACSAAARASGVRRGQRVRDAQRHCPELVVRDRDTDAEGRLFESVAAAVSGVTPWVEVVRPGICAIPVRGAARYHGGGTTGAGDEESLRVHVQDTVVEQGFDCGAGIADGLFAAELAARAGEGGVVVPPGGTPAFLAPYPVSVLGRPELTGLLSRLGIRTLGAFAALPVRDVTARFGVDEIRAHRLARGLYPRPPAPRPPLADLSVSTEFDPPAVAAEQVVFAAKSLAERLHEALAAEALTCVRVGVEVTGADGRTLTRLWRHDGALSALAVAERVRWQLSSWETQGEDGQEGGVVLLRLLPDQLVADDGRQEALWGEATVSDQIARAAARVQAMLGHQAITRPFPAGGRGPGERVVRVPFGDLPPEPAAEGPWPGRVPDPPPAVVHPEPLPATVTDADGSPVLVDARCAVSAPPHEVEIAGRRHLVTAWAGPWPARERWWDPARAHRRARFQVVTGDDRAHLLVFEGGHWHVEAGYA</sequence>
<dbReference type="PROSITE" id="PS50173">
    <property type="entry name" value="UMUC"/>
    <property type="match status" value="1"/>
</dbReference>
<evidence type="ECO:0000256" key="1">
    <source>
        <dbReference type="ARBA" id="ARBA00022763"/>
    </source>
</evidence>
<gene>
    <name evidence="3" type="ORF">GCM10023191_064920</name>
</gene>
<dbReference type="Gene3D" id="3.40.1170.60">
    <property type="match status" value="1"/>
</dbReference>
<dbReference type="CDD" id="cd03468">
    <property type="entry name" value="PolY_like"/>
    <property type="match status" value="1"/>
</dbReference>
<dbReference type="PANTHER" id="PTHR35369:SF2">
    <property type="entry name" value="BLR3025 PROTEIN"/>
    <property type="match status" value="1"/>
</dbReference>
<comment type="caution">
    <text evidence="3">The sequence shown here is derived from an EMBL/GenBank/DDBJ whole genome shotgun (WGS) entry which is preliminary data.</text>
</comment>
<evidence type="ECO:0000313" key="4">
    <source>
        <dbReference type="Proteomes" id="UP001500503"/>
    </source>
</evidence>
<feature type="domain" description="UmuC" evidence="2">
    <location>
        <begin position="26"/>
        <end position="157"/>
    </location>
</feature>
<dbReference type="InterPro" id="IPR001126">
    <property type="entry name" value="UmuC"/>
</dbReference>
<evidence type="ECO:0000313" key="3">
    <source>
        <dbReference type="EMBL" id="GAA4507027.1"/>
    </source>
</evidence>
<dbReference type="RefSeq" id="WP_345470324.1">
    <property type="nucleotide sequence ID" value="NZ_BAABHF010000040.1"/>
</dbReference>
<organism evidence="3 4">
    <name type="scientific">Actinoallomurus oryzae</name>
    <dbReference type="NCBI Taxonomy" id="502180"/>
    <lineage>
        <taxon>Bacteria</taxon>
        <taxon>Bacillati</taxon>
        <taxon>Actinomycetota</taxon>
        <taxon>Actinomycetes</taxon>
        <taxon>Streptosporangiales</taxon>
        <taxon>Thermomonosporaceae</taxon>
        <taxon>Actinoallomurus</taxon>
    </lineage>
</organism>
<keyword evidence="4" id="KW-1185">Reference proteome</keyword>
<reference evidence="4" key="1">
    <citation type="journal article" date="2019" name="Int. J. Syst. Evol. Microbiol.">
        <title>The Global Catalogue of Microorganisms (GCM) 10K type strain sequencing project: providing services to taxonomists for standard genome sequencing and annotation.</title>
        <authorList>
            <consortium name="The Broad Institute Genomics Platform"/>
            <consortium name="The Broad Institute Genome Sequencing Center for Infectious Disease"/>
            <person name="Wu L."/>
            <person name="Ma J."/>
        </authorList>
    </citation>
    <scope>NUCLEOTIDE SEQUENCE [LARGE SCALE GENOMIC DNA]</scope>
    <source>
        <strain evidence="4">JCM 17933</strain>
    </source>
</reference>
<dbReference type="PANTHER" id="PTHR35369">
    <property type="entry name" value="BLR3025 PROTEIN-RELATED"/>
    <property type="match status" value="1"/>
</dbReference>
<evidence type="ECO:0000259" key="2">
    <source>
        <dbReference type="PROSITE" id="PS50173"/>
    </source>
</evidence>
<keyword evidence="1" id="KW-0227">DNA damage</keyword>
<dbReference type="SUPFAM" id="SSF56672">
    <property type="entry name" value="DNA/RNA polymerases"/>
    <property type="match status" value="1"/>
</dbReference>